<dbReference type="Proteomes" id="UP000634136">
    <property type="component" value="Unassembled WGS sequence"/>
</dbReference>
<sequence length="852" mass="96051">MANGTSIPEVPEKPPTDVHLETLDLRLAKLEDLVRRVLLQQQTKRNYGENGANHQNSTWVRNLKVEVPPFDGINAEFWVFKIKEFCDIHSVPENQRVVLASTLMTGPAYVWYKWMCPNQQLPCWDEFLEFLLFRFGAELKPKSIAQLDAQHSLAPIAEEKSLHLDPAIFLMSEPMVIAEGDEQADEIMSFVTTETESILSTPVPIFQPEINISDRQPTAIFEADVAVDGVEECVEAEVVISIDYEVCDLTSIPNAKNEVIDLINSCPPYCAVSTSVVEEILCHGDALLISSLSKFWSGCASTLFIQNRFAFDSLIWTWEIDKLIGVHVFDPGGLSYFVLDCPYCCVLAKRIFKCSQSNDAYKVFDEMHSSYSCVASWTTMVNDFGYVNHLMMNPTLGSWEPYVCMLRNGTQPNEVTSINILSACFHGGLMNEYNSEIIYPFKLCKEFFFCTPILENQKAGISWALRLESSAIIEGILKNIEVEKNIQFIVLVLAKREVQHMVDELDHESSSFPGTSAIFTMIMGTLIICSMAAVIQRVSEVTIYVCDSNFYYLEILMEMGKRSCYEAPQWFIVTQIGEAGEGELVNKLINQDIRDIAAGNIKLVPSLFDFDLHLGNSKIATLITELKIVTDAASLMPLWEVFRSFKKLFESQFIRPISIDSLPRLWVWYCKYKCGFVSVILAASSKESLLHLYGVKVRAGIFIVVQSSRCLATVILPFEKELEWRDLIEYKFGELVVTIMVFNLGICENFAAHVVESPCGGGLLYTWLSQVSTIDGELGVSMSAPYVKNILVEIIIFIFDPGGGSSLECNWNEFVANLEDKVFGLGVHLLLEKRSSYLYGFLSIGIRYIFIH</sequence>
<dbReference type="InterPro" id="IPR046960">
    <property type="entry name" value="PPR_At4g14850-like_plant"/>
</dbReference>
<accession>A0A834WBB2</accession>
<protein>
    <submittedName>
        <fullName evidence="1">Retrovirus-related Pol polyprotein</fullName>
    </submittedName>
</protein>
<dbReference type="GO" id="GO:0003723">
    <property type="term" value="F:RNA binding"/>
    <property type="evidence" value="ECO:0007669"/>
    <property type="project" value="InterPro"/>
</dbReference>
<dbReference type="OrthoDB" id="1749531at2759"/>
<dbReference type="AlphaFoldDB" id="A0A834WBB2"/>
<evidence type="ECO:0000313" key="2">
    <source>
        <dbReference type="Proteomes" id="UP000634136"/>
    </source>
</evidence>
<dbReference type="PANTHER" id="PTHR47926:SF347">
    <property type="entry name" value="PENTATRICOPEPTIDE REPEAT-CONTAINING PROTEIN"/>
    <property type="match status" value="1"/>
</dbReference>
<keyword evidence="2" id="KW-1185">Reference proteome</keyword>
<organism evidence="1 2">
    <name type="scientific">Senna tora</name>
    <dbReference type="NCBI Taxonomy" id="362788"/>
    <lineage>
        <taxon>Eukaryota</taxon>
        <taxon>Viridiplantae</taxon>
        <taxon>Streptophyta</taxon>
        <taxon>Embryophyta</taxon>
        <taxon>Tracheophyta</taxon>
        <taxon>Spermatophyta</taxon>
        <taxon>Magnoliopsida</taxon>
        <taxon>eudicotyledons</taxon>
        <taxon>Gunneridae</taxon>
        <taxon>Pentapetalae</taxon>
        <taxon>rosids</taxon>
        <taxon>fabids</taxon>
        <taxon>Fabales</taxon>
        <taxon>Fabaceae</taxon>
        <taxon>Caesalpinioideae</taxon>
        <taxon>Cassia clade</taxon>
        <taxon>Senna</taxon>
    </lineage>
</organism>
<dbReference type="PANTHER" id="PTHR47926">
    <property type="entry name" value="PENTATRICOPEPTIDE REPEAT-CONTAINING PROTEIN"/>
    <property type="match status" value="1"/>
</dbReference>
<gene>
    <name evidence="1" type="ORF">G2W53_030994</name>
</gene>
<evidence type="ECO:0000313" key="1">
    <source>
        <dbReference type="EMBL" id="KAF7817025.1"/>
    </source>
</evidence>
<name>A0A834WBB2_9FABA</name>
<dbReference type="EMBL" id="JAAIUW010000009">
    <property type="protein sequence ID" value="KAF7817025.1"/>
    <property type="molecule type" value="Genomic_DNA"/>
</dbReference>
<reference evidence="1" key="1">
    <citation type="submission" date="2020-09" db="EMBL/GenBank/DDBJ databases">
        <title>Genome-Enabled Discovery of Anthraquinone Biosynthesis in Senna tora.</title>
        <authorList>
            <person name="Kang S.-H."/>
            <person name="Pandey R.P."/>
            <person name="Lee C.-M."/>
            <person name="Sim J.-S."/>
            <person name="Jeong J.-T."/>
            <person name="Choi B.-S."/>
            <person name="Jung M."/>
            <person name="Ginzburg D."/>
            <person name="Zhao K."/>
            <person name="Won S.Y."/>
            <person name="Oh T.-J."/>
            <person name="Yu Y."/>
            <person name="Kim N.-H."/>
            <person name="Lee O.R."/>
            <person name="Lee T.-H."/>
            <person name="Bashyal P."/>
            <person name="Kim T.-S."/>
            <person name="Lee W.-H."/>
            <person name="Kawkins C."/>
            <person name="Kim C.-K."/>
            <person name="Kim J.S."/>
            <person name="Ahn B.O."/>
            <person name="Rhee S.Y."/>
            <person name="Sohng J.K."/>
        </authorList>
    </citation>
    <scope>NUCLEOTIDE SEQUENCE</scope>
    <source>
        <tissue evidence="1">Leaf</tissue>
    </source>
</reference>
<proteinExistence type="predicted"/>
<comment type="caution">
    <text evidence="1">The sequence shown here is derived from an EMBL/GenBank/DDBJ whole genome shotgun (WGS) entry which is preliminary data.</text>
</comment>
<dbReference type="GO" id="GO:0009451">
    <property type="term" value="P:RNA modification"/>
    <property type="evidence" value="ECO:0007669"/>
    <property type="project" value="InterPro"/>
</dbReference>